<reference evidence="3 5" key="3">
    <citation type="journal article" date="2002" name="Genome Biol.">
        <title>Annotation of the Drosophila melanogaster euchromatic genome: a systematic review.</title>
        <authorList>
            <person name="Misra S."/>
            <person name="Crosby M.A."/>
            <person name="Mungall C.J."/>
            <person name="Matthews B.B."/>
            <person name="Campbell K.S."/>
            <person name="Hradecky P."/>
            <person name="Huang Y."/>
            <person name="Kaminker J.S."/>
            <person name="Millburn G.H."/>
            <person name="Prochnik S.E."/>
            <person name="Smith C.D."/>
            <person name="Tupy J.L."/>
            <person name="Whitfied E.J."/>
            <person name="Bayraktaroglu L."/>
            <person name="Berman B.P."/>
            <person name="Bettencourt B.R."/>
            <person name="Celniker S.E."/>
            <person name="de Grey A.D."/>
            <person name="Drysdale R.A."/>
            <person name="Harris N.L."/>
            <person name="Richter J."/>
            <person name="Russo S."/>
            <person name="Schroeder A.J."/>
            <person name="Shu S.Q."/>
            <person name="Stapleton M."/>
            <person name="Yamada C."/>
            <person name="Ashburner M."/>
            <person name="Gelbart W.M."/>
            <person name="Rubin G.M."/>
            <person name="Lewis S.E."/>
        </authorList>
    </citation>
    <scope>GENOME REANNOTATION</scope>
    <source>
        <strain evidence="5">Berkeley</strain>
    </source>
</reference>
<name>Q9VTE7_DROME</name>
<evidence type="ECO:0000313" key="3">
    <source>
        <dbReference type="EMBL" id="AAF50104.3"/>
    </source>
</evidence>
<reference evidence="3 5" key="8">
    <citation type="journal article" date="2007" name="Science">
        <title>Sequence finishing and mapping of Drosophila melanogaster heterochromatin.</title>
        <authorList>
            <person name="Hoskins R.A."/>
            <person name="Carlson J.W."/>
            <person name="Kennedy C."/>
            <person name="Acevedo D."/>
            <person name="Evans-Holm M."/>
            <person name="Frise E."/>
            <person name="Wan K.H."/>
            <person name="Park S."/>
            <person name="Mendez-Lago M."/>
            <person name="Rossi F."/>
            <person name="Villasante A."/>
            <person name="Dimitri P."/>
            <person name="Karpen G.H."/>
            <person name="Celniker S.E."/>
        </authorList>
    </citation>
    <scope>NUCLEOTIDE SEQUENCE [LARGE SCALE GENOMIC DNA]</scope>
    <source>
        <strain evidence="5">Berkeley</strain>
    </source>
</reference>
<feature type="region of interest" description="Disordered" evidence="1">
    <location>
        <begin position="291"/>
        <end position="331"/>
    </location>
</feature>
<dbReference type="PANTHER" id="PTHR21505">
    <property type="entry name" value="MADF DOMAIN-CONTAINING PROTEIN-RELATED"/>
    <property type="match status" value="1"/>
</dbReference>
<dbReference type="SMART" id="SM00595">
    <property type="entry name" value="MADF"/>
    <property type="match status" value="1"/>
</dbReference>
<protein>
    <recommendedName>
        <fullName evidence="2">MADF domain-containing protein</fullName>
    </recommendedName>
</protein>
<reference evidence="3 5" key="10">
    <citation type="journal article" date="2015" name="G3 (Bethesda)">
        <title>Gene Model Annotations for Drosophila melanogaster: The Rule-Benders.</title>
        <authorList>
            <consortium name="FlyBase Consortium"/>
            <person name="Crosby M.A."/>
            <person name="Gramates L.S."/>
            <person name="Dos Santos G."/>
            <person name="Matthews B.B."/>
            <person name="St Pierre S.E."/>
            <person name="Zhou P."/>
            <person name="Schroeder A.J."/>
            <person name="Falls K."/>
            <person name="Emmert D.B."/>
            <person name="Russo S.M."/>
            <person name="Gelbart W.M."/>
            <person name="null"/>
        </authorList>
    </citation>
    <scope>NUCLEOTIDE SEQUENCE [LARGE SCALE GENOMIC DNA]</scope>
    <source>
        <strain evidence="5">Berkeley</strain>
    </source>
</reference>
<feature type="compositionally biased region" description="Basic and acidic residues" evidence="1">
    <location>
        <begin position="245"/>
        <end position="265"/>
    </location>
</feature>
<feature type="region of interest" description="Disordered" evidence="1">
    <location>
        <begin position="364"/>
        <end position="413"/>
    </location>
</feature>
<dbReference type="OrthoDB" id="41362at2759"/>
<dbReference type="IntAct" id="Q9VTE7">
    <property type="interactions" value="3"/>
</dbReference>
<feature type="compositionally biased region" description="Polar residues" evidence="1">
    <location>
        <begin position="373"/>
        <end position="390"/>
    </location>
</feature>
<dbReference type="PaxDb" id="7227-FBpp0075964"/>
<dbReference type="PANTHER" id="PTHR21505:SF8">
    <property type="entry name" value="DPT-YFP REPRESSOR BY OVEREXPRESSION, ISOFORM D-RELATED"/>
    <property type="match status" value="1"/>
</dbReference>
<reference evidence="3 5" key="9">
    <citation type="journal article" date="2015" name="G3 (Bethesda)">
        <title>Gene Model Annotations for Drosophila melanogaster: Impact of High-Throughput Data.</title>
        <authorList>
            <consortium name="FlyBase Consortium"/>
            <person name="Matthews B.B."/>
            <person name="Dos Santos G."/>
            <person name="Crosby M.A."/>
            <person name="Emmert D.B."/>
            <person name="St Pierre S.E."/>
            <person name="Gramates L.S."/>
            <person name="Zhou P."/>
            <person name="Schroeder A.J."/>
            <person name="Falls K."/>
            <person name="Strelets V."/>
            <person name="Russo S.M."/>
            <person name="Gelbart W.M."/>
            <person name="null"/>
        </authorList>
    </citation>
    <scope>NUCLEOTIDE SEQUENCE [LARGE SCALE GENOMIC DNA]</scope>
    <source>
        <strain evidence="5">Berkeley</strain>
    </source>
</reference>
<dbReference type="AlphaFoldDB" id="Q9VTE7"/>
<dbReference type="AGR" id="FB:FBgn0286979"/>
<reference evidence="3 5" key="4">
    <citation type="journal article" date="2002" name="Genome Biol.">
        <title>The transposable elements of the Drosophila melanogaster euchromatin: a genomics perspective.</title>
        <authorList>
            <person name="Kaminker J.S."/>
            <person name="Bergman C.M."/>
            <person name="Kronmiller B."/>
            <person name="Carlson J."/>
            <person name="Svirskas R."/>
            <person name="Patel S."/>
            <person name="Frise E."/>
            <person name="Wheeler D.A."/>
            <person name="Lewis S.E."/>
            <person name="Rubin G.M."/>
            <person name="Ashburner M."/>
            <person name="Celniker S.E."/>
        </authorList>
    </citation>
    <scope>NUCLEOTIDE SEQUENCE [LARGE SCALE GENOMIC DNA]</scope>
    <source>
        <strain evidence="5">Berkeley</strain>
    </source>
</reference>
<dbReference type="Pfam" id="PF10545">
    <property type="entry name" value="MADF_DNA_bdg"/>
    <property type="match status" value="1"/>
</dbReference>
<evidence type="ECO:0000313" key="4">
    <source>
        <dbReference type="FlyBase" id="FBgn0286979"/>
    </source>
</evidence>
<dbReference type="HOGENOM" id="CLU_403487_0_0_1"/>
<dbReference type="OMA" id="CPCKPEV"/>
<feature type="compositionally biased region" description="Basic and acidic residues" evidence="1">
    <location>
        <begin position="391"/>
        <end position="405"/>
    </location>
</feature>
<dbReference type="STRING" id="7227.FBpp0075964"/>
<reference evidence="3 5" key="5">
    <citation type="journal article" date="2002" name="Genome Biol.">
        <title>Heterochromatic sequences in a Drosophila whole-genome shotgun assembly.</title>
        <authorList>
            <person name="Hoskins R.A."/>
            <person name="Smith C.D."/>
            <person name="Carlson J.W."/>
            <person name="Carvalho A.B."/>
            <person name="Halpern A."/>
            <person name="Kaminker J.S."/>
            <person name="Kennedy C."/>
            <person name="Mungall C.J."/>
            <person name="Sullivan B.A."/>
            <person name="Sutton G.G."/>
            <person name="Yasuhara J.C."/>
            <person name="Wakimoto B.T."/>
            <person name="Myers E.W."/>
            <person name="Celniker S.E."/>
            <person name="Rubin G.M."/>
            <person name="Karpen G.H."/>
        </authorList>
    </citation>
    <scope>NUCLEOTIDE SEQUENCE [LARGE SCALE GENOMIC DNA]</scope>
    <source>
        <strain evidence="5">Berkeley</strain>
    </source>
</reference>
<organism evidence="3 5">
    <name type="scientific">Drosophila melanogaster</name>
    <name type="common">Fruit fly</name>
    <dbReference type="NCBI Taxonomy" id="7227"/>
    <lineage>
        <taxon>Eukaryota</taxon>
        <taxon>Metazoa</taxon>
        <taxon>Ecdysozoa</taxon>
        <taxon>Arthropoda</taxon>
        <taxon>Hexapoda</taxon>
        <taxon>Insecta</taxon>
        <taxon>Pterygota</taxon>
        <taxon>Neoptera</taxon>
        <taxon>Endopterygota</taxon>
        <taxon>Diptera</taxon>
        <taxon>Brachycera</taxon>
        <taxon>Muscomorpha</taxon>
        <taxon>Ephydroidea</taxon>
        <taxon>Drosophilidae</taxon>
        <taxon>Drosophila</taxon>
        <taxon>Sophophora</taxon>
    </lineage>
</organism>
<feature type="domain" description="MADF" evidence="2">
    <location>
        <begin position="97"/>
        <end position="188"/>
    </location>
</feature>
<feature type="region of interest" description="Disordered" evidence="1">
    <location>
        <begin position="462"/>
        <end position="487"/>
    </location>
</feature>
<evidence type="ECO:0000313" key="5">
    <source>
        <dbReference type="Proteomes" id="UP000000803"/>
    </source>
</evidence>
<evidence type="ECO:0000259" key="2">
    <source>
        <dbReference type="PROSITE" id="PS51029"/>
    </source>
</evidence>
<reference evidence="3 5" key="2">
    <citation type="journal article" date="2002" name="Genome Biol.">
        <title>Finishing a whole-genome shotgun: release 3 of the Drosophila melanogaster euchromatic genome sequence.</title>
        <authorList>
            <person name="Celniker S.E."/>
            <person name="Wheeler D.A."/>
            <person name="Kronmiller B."/>
            <person name="Carlson J.W."/>
            <person name="Halpern A."/>
            <person name="Patel S."/>
            <person name="Adams M."/>
            <person name="Champe M."/>
            <person name="Dugan S.P."/>
            <person name="Frise E."/>
            <person name="Hodgson A."/>
            <person name="George R.A."/>
            <person name="Hoskins R.A."/>
            <person name="Laverty T."/>
            <person name="Muzny D.M."/>
            <person name="Nelson C.R."/>
            <person name="Pacleb J.M."/>
            <person name="Park S."/>
            <person name="Pfeiffer B.D."/>
            <person name="Richards S."/>
            <person name="Sodergren E.J."/>
            <person name="Svirskas R."/>
            <person name="Tabor P.E."/>
            <person name="Wan K."/>
            <person name="Stapleton M."/>
            <person name="Sutton G.G."/>
            <person name="Venter C."/>
            <person name="Weinstock G."/>
            <person name="Scherer S.E."/>
            <person name="Myers E.W."/>
            <person name="Gibbs R.A."/>
            <person name="Rubin G.M."/>
        </authorList>
    </citation>
    <scope>NUCLEOTIDE SEQUENCE [LARGE SCALE GENOMIC DNA]</scope>
    <source>
        <strain evidence="5">Berkeley</strain>
    </source>
</reference>
<dbReference type="PROSITE" id="PS51029">
    <property type="entry name" value="MADF"/>
    <property type="match status" value="1"/>
</dbReference>
<dbReference type="PhylomeDB" id="Q9VTE7"/>
<gene>
    <name evidence="3" type="primary">Dmel\CG46439</name>
    <name evidence="3 4" type="ORF">CG46439</name>
    <name evidence="3" type="ORF">CG6279</name>
    <name evidence="3" type="ORF">Dmel_CG46439</name>
</gene>
<dbReference type="VEuPathDB" id="VectorBase:FBgn0286979"/>
<reference evidence="3 5" key="6">
    <citation type="journal article" date="2005" name="PLoS Comput. Biol.">
        <title>Combined evidence annotation of transposable elements in genome sequences.</title>
        <authorList>
            <person name="Quesneville H."/>
            <person name="Bergman C.M."/>
            <person name="Andrieu O."/>
            <person name="Autard D."/>
            <person name="Nouaud D."/>
            <person name="Ashburner M."/>
            <person name="Anxolabehere D."/>
        </authorList>
    </citation>
    <scope>NUCLEOTIDE SEQUENCE [LARGE SCALE GENOMIC DNA]</scope>
    <source>
        <strain evidence="5">Berkeley</strain>
    </source>
</reference>
<reference evidence="3 5" key="7">
    <citation type="journal article" date="2007" name="Science">
        <title>The Release 5.1 annotation of Drosophila melanogaster heterochromatin.</title>
        <authorList>
            <person name="Smith C.D."/>
            <person name="Shu S."/>
            <person name="Mungall C.J."/>
            <person name="Karpen G.H."/>
        </authorList>
    </citation>
    <scope>NUCLEOTIDE SEQUENCE [LARGE SCALE GENOMIC DNA]</scope>
    <source>
        <strain evidence="5">Berkeley</strain>
    </source>
</reference>
<dbReference type="EMBL" id="AE014296">
    <property type="protein sequence ID" value="AAF50104.3"/>
    <property type="molecule type" value="Genomic_DNA"/>
</dbReference>
<dbReference type="BioGRID-ORCS" id="39242">
    <property type="hits" value="0 hits in 1 CRISPR screen"/>
</dbReference>
<evidence type="ECO:0000256" key="1">
    <source>
        <dbReference type="SAM" id="MobiDB-lite"/>
    </source>
</evidence>
<dbReference type="InParanoid" id="Q9VTE7"/>
<dbReference type="UCSC" id="CG6279-RA">
    <property type="organism name" value="d. melanogaster"/>
</dbReference>
<dbReference type="InterPro" id="IPR006578">
    <property type="entry name" value="MADF-dom"/>
</dbReference>
<proteinExistence type="predicted"/>
<feature type="region of interest" description="Disordered" evidence="1">
    <location>
        <begin position="237"/>
        <end position="268"/>
    </location>
</feature>
<accession>Q9VTE7</accession>
<reference evidence="3 5" key="1">
    <citation type="journal article" date="2000" name="Science">
        <title>The genome sequence of Drosophila melanogaster.</title>
        <authorList>
            <person name="Adams M.D."/>
            <person name="Celniker S.E."/>
            <person name="Holt R.A."/>
            <person name="Evans C.A."/>
            <person name="Gocayne J.D."/>
            <person name="Amanatides P.G."/>
            <person name="Scherer S.E."/>
            <person name="Li P.W."/>
            <person name="Hoskins R.A."/>
            <person name="Galle R.F."/>
            <person name="George R.A."/>
            <person name="Lewis S.E."/>
            <person name="Richards S."/>
            <person name="Ashburner M."/>
            <person name="Henderson S.N."/>
            <person name="Sutton G.G."/>
            <person name="Wortman J.R."/>
            <person name="Yandell M.D."/>
            <person name="Zhang Q."/>
            <person name="Chen L.X."/>
            <person name="Brandon R.C."/>
            <person name="Rogers Y.H."/>
            <person name="Blazej R.G."/>
            <person name="Champe M."/>
            <person name="Pfeiffer B.D."/>
            <person name="Wan K.H."/>
            <person name="Doyle C."/>
            <person name="Baxter E.G."/>
            <person name="Helt G."/>
            <person name="Nelson C.R."/>
            <person name="Gabor G.L."/>
            <person name="Abril J.F."/>
            <person name="Agbayani A."/>
            <person name="An H.J."/>
            <person name="Andrews-Pfannkoch C."/>
            <person name="Baldwin D."/>
            <person name="Ballew R.M."/>
            <person name="Basu A."/>
            <person name="Baxendale J."/>
            <person name="Bayraktaroglu L."/>
            <person name="Beasley E.M."/>
            <person name="Beeson K.Y."/>
            <person name="Benos P.V."/>
            <person name="Berman B.P."/>
            <person name="Bhandari D."/>
            <person name="Bolshakov S."/>
            <person name="Borkova D."/>
            <person name="Botchan M.R."/>
            <person name="Bouck J."/>
            <person name="Brokstein P."/>
            <person name="Brottier P."/>
            <person name="Burtis K.C."/>
            <person name="Busam D.A."/>
            <person name="Butler H."/>
            <person name="Cadieu E."/>
            <person name="Center A."/>
            <person name="Chandra I."/>
            <person name="Cherry J.M."/>
            <person name="Cawley S."/>
            <person name="Dahlke C."/>
            <person name="Davenport L.B."/>
            <person name="Davies P."/>
            <person name="de Pablos B."/>
            <person name="Delcher A."/>
            <person name="Deng Z."/>
            <person name="Mays A.D."/>
            <person name="Dew I."/>
            <person name="Dietz S.M."/>
            <person name="Dodson K."/>
            <person name="Doup L.E."/>
            <person name="Downes M."/>
            <person name="Dugan-Rocha S."/>
            <person name="Dunkov B.C."/>
            <person name="Dunn P."/>
            <person name="Durbin K.J."/>
            <person name="Evangelista C.C."/>
            <person name="Ferraz C."/>
            <person name="Ferriera S."/>
            <person name="Fleischmann W."/>
            <person name="Fosler C."/>
            <person name="Gabrielian A.E."/>
            <person name="Garg N.S."/>
            <person name="Gelbart W.M."/>
            <person name="Glasser K."/>
            <person name="Glodek A."/>
            <person name="Gong F."/>
            <person name="Gorrell J.H."/>
            <person name="Gu Z."/>
            <person name="Guan P."/>
            <person name="Harris M."/>
            <person name="Harris N.L."/>
            <person name="Harvey D."/>
            <person name="Heiman T.J."/>
            <person name="Hernandez J.R."/>
            <person name="Houck J."/>
            <person name="Hostin D."/>
            <person name="Houston K.A."/>
            <person name="Howland T.J."/>
            <person name="Wei M.H."/>
            <person name="Ibegwam C."/>
            <person name="Jalali M."/>
            <person name="Kalush F."/>
            <person name="Karpen G.H."/>
            <person name="Ke Z."/>
            <person name="Kennison J.A."/>
            <person name="Ketchum K.A."/>
            <person name="Kimmel B.E."/>
            <person name="Kodira C.D."/>
            <person name="Kraft C."/>
            <person name="Kravitz S."/>
            <person name="Kulp D."/>
            <person name="Lai Z."/>
            <person name="Lasko P."/>
            <person name="Lei Y."/>
            <person name="Levitsky A.A."/>
            <person name="Li J."/>
            <person name="Li Z."/>
            <person name="Liang Y."/>
            <person name="Lin X."/>
            <person name="Liu X."/>
            <person name="Mattei B."/>
            <person name="McIntosh T.C."/>
            <person name="McLeod M.P."/>
            <person name="McPherson D."/>
            <person name="Merkulov G."/>
            <person name="Milshina N.V."/>
            <person name="Mobarry C."/>
            <person name="Morris J."/>
            <person name="Moshrefi A."/>
            <person name="Mount S.M."/>
            <person name="Moy M."/>
            <person name="Murphy B."/>
            <person name="Murphy L."/>
            <person name="Muzny D.M."/>
            <person name="Nelson D.L."/>
            <person name="Nelson D.R."/>
            <person name="Nelson K.A."/>
            <person name="Nixon K."/>
            <person name="Nusskern D.R."/>
            <person name="Pacleb J.M."/>
            <person name="Palazzolo M."/>
            <person name="Pittman G.S."/>
            <person name="Pan S."/>
            <person name="Pollard J."/>
            <person name="Puri V."/>
            <person name="Reese M.G."/>
            <person name="Reinert K."/>
            <person name="Remington K."/>
            <person name="Saunders R.D."/>
            <person name="Scheeler F."/>
            <person name="Shen H."/>
            <person name="Shue B.C."/>
            <person name="Siden-Kiamos I."/>
            <person name="Simpson M."/>
            <person name="Skupski M.P."/>
            <person name="Smith T."/>
            <person name="Spier E."/>
            <person name="Spradling A.C."/>
            <person name="Stapleton M."/>
            <person name="Strong R."/>
            <person name="Sun E."/>
            <person name="Svirskas R."/>
            <person name="Tector C."/>
            <person name="Turner R."/>
            <person name="Venter E."/>
            <person name="Wang A.H."/>
            <person name="Wang X."/>
            <person name="Wang Z.Y."/>
            <person name="Wassarman D.A."/>
            <person name="Weinstock G.M."/>
            <person name="Weissenbach J."/>
            <person name="Williams S.M."/>
            <person name="WoodageT"/>
            <person name="Worley K.C."/>
            <person name="Wu D."/>
            <person name="Yang S."/>
            <person name="Yao Q.A."/>
            <person name="Ye J."/>
            <person name="Yeh R.F."/>
            <person name="Zaveri J.S."/>
            <person name="Zhan M."/>
            <person name="Zhang G."/>
            <person name="Zhao Q."/>
            <person name="Zheng L."/>
            <person name="Zheng X.H."/>
            <person name="Zhong F.N."/>
            <person name="Zhong W."/>
            <person name="Zhou X."/>
            <person name="Zhu S."/>
            <person name="Zhu X."/>
            <person name="Smith H.O."/>
            <person name="Gibbs R.A."/>
            <person name="Myers E.W."/>
            <person name="Rubin G.M."/>
            <person name="Venter J.C."/>
        </authorList>
    </citation>
    <scope>NUCLEOTIDE SEQUENCE [LARGE SCALE GENOMIC DNA]</scope>
    <source>
        <strain evidence="5">Berkeley</strain>
    </source>
</reference>
<dbReference type="eggNOG" id="KOG3936">
    <property type="taxonomic scope" value="Eukaryota"/>
</dbReference>
<reference evidence="3 5" key="11">
    <citation type="journal article" date="2015" name="Genome Res.">
        <title>The Release 6 reference sequence of the Drosophila melanogaster genome.</title>
        <authorList>
            <person name="Hoskins R.A."/>
            <person name="Carlson J.W."/>
            <person name="Wan K.H."/>
            <person name="Park S."/>
            <person name="Mendez I."/>
            <person name="Galle S.E."/>
            <person name="Booth B.W."/>
            <person name="Pfeiffer B.D."/>
            <person name="George R.A."/>
            <person name="Svirskas R."/>
            <person name="Krzywinski M."/>
            <person name="Schein J."/>
            <person name="Accardo M.C."/>
            <person name="Damia E."/>
            <person name="Messina G."/>
            <person name="Mendez-Lago M."/>
            <person name="de Pablos B."/>
            <person name="Demakova O.V."/>
            <person name="Andreyeva E.N."/>
            <person name="Boldyreva L.V."/>
            <person name="Marra M."/>
            <person name="Carvalho A.B."/>
            <person name="Dimitri P."/>
            <person name="Villasante A."/>
            <person name="Zhimulev I.F."/>
            <person name="Rubin G.M."/>
            <person name="Karpen G.H."/>
            <person name="Celniker S.E."/>
        </authorList>
    </citation>
    <scope>NUCLEOTIDE SEQUENCE [LARGE SCALE GENOMIC DNA]</scope>
    <source>
        <strain evidence="5">Berkeley</strain>
    </source>
</reference>
<feature type="region of interest" description="Disordered" evidence="1">
    <location>
        <begin position="28"/>
        <end position="58"/>
    </location>
</feature>
<sequence length="518" mass="59188">MEPKHRHCYFKRSASSCLVTPMHLHSSRISSSHSQSAGGIKPALASLDPPKTPNSIEKTKKSGGFLSFLFGKRDRRARNQSETNGNHISLEDHDVRKLIRLYSKHNSLYNRHNRYYGNKDIDDDCYNRMVRSFPGRSVSELRSCLEELRTLFEREYTIIERARRKCGEIMSPSIRYYNEFLFLVPHLNIHFDKDLPASGTSPLAAGKLLQNPIANPEMLCQKLTNFTDFPLAGFPGNLLTKRPKKDPQDRPNKKIKPIPDQENAKQENPIEQEIQEAEKVADHEVSVEEKISGLEDQEQKDALSPSEQKNIQNSKDKTSHHHSNCKMSSHEKDLVSTNLTCPCKPEVESSQSPVSCPWIAENSKCEPPCRETPPQSTRNSVSSPQNSDISESSKEPAHLMEKEPSGQESANSQQVQMLCDMIRTELTTAPDFIFFDAKWRIIEILREVHKRQLVHQKAIPLNNTRRPIPPQKRKPGEPNQMLKNPKCMSDRSAHEKGQQRMCEHHKGSHCTYCCRNNN</sequence>
<dbReference type="Proteomes" id="UP000000803">
    <property type="component" value="Chromosome 3L"/>
</dbReference>
<dbReference type="FlyBase" id="FBgn0286979">
    <property type="gene designation" value="CG46439"/>
</dbReference>
<feature type="compositionally biased region" description="Basic and acidic residues" evidence="1">
    <location>
        <begin position="291"/>
        <end position="301"/>
    </location>
</feature>
<keyword evidence="5" id="KW-1185">Reference proteome</keyword>